<organism evidence="1">
    <name type="scientific">marine sediment metagenome</name>
    <dbReference type="NCBI Taxonomy" id="412755"/>
    <lineage>
        <taxon>unclassified sequences</taxon>
        <taxon>metagenomes</taxon>
        <taxon>ecological metagenomes</taxon>
    </lineage>
</organism>
<evidence type="ECO:0000313" key="1">
    <source>
        <dbReference type="EMBL" id="KKM69145.1"/>
    </source>
</evidence>
<proteinExistence type="predicted"/>
<gene>
    <name evidence="1" type="ORF">LCGC14_1453750</name>
</gene>
<feature type="non-terminal residue" evidence="1">
    <location>
        <position position="71"/>
    </location>
</feature>
<accession>A0A0F9LXN0</accession>
<name>A0A0F9LXN0_9ZZZZ</name>
<dbReference type="EMBL" id="LAZR01010040">
    <property type="protein sequence ID" value="KKM69145.1"/>
    <property type="molecule type" value="Genomic_DNA"/>
</dbReference>
<protein>
    <submittedName>
        <fullName evidence="1">Uncharacterized protein</fullName>
    </submittedName>
</protein>
<comment type="caution">
    <text evidence="1">The sequence shown here is derived from an EMBL/GenBank/DDBJ whole genome shotgun (WGS) entry which is preliminary data.</text>
</comment>
<reference evidence="1" key="1">
    <citation type="journal article" date="2015" name="Nature">
        <title>Complex archaea that bridge the gap between prokaryotes and eukaryotes.</title>
        <authorList>
            <person name="Spang A."/>
            <person name="Saw J.H."/>
            <person name="Jorgensen S.L."/>
            <person name="Zaremba-Niedzwiedzka K."/>
            <person name="Martijn J."/>
            <person name="Lind A.E."/>
            <person name="van Eijk R."/>
            <person name="Schleper C."/>
            <person name="Guy L."/>
            <person name="Ettema T.J."/>
        </authorList>
    </citation>
    <scope>NUCLEOTIDE SEQUENCE</scope>
</reference>
<sequence>MPEENFKTGQQELTEEEIVQRLSQLAGSQPTAEEKQNVHTFLNKVVVEEDTTKLGFLDSDELGTPSHPFRT</sequence>
<dbReference type="AlphaFoldDB" id="A0A0F9LXN0"/>